<feature type="transmembrane region" description="Helical" evidence="5">
    <location>
        <begin position="249"/>
        <end position="268"/>
    </location>
</feature>
<comment type="similarity">
    <text evidence="2">Belongs to the glycosyltransferase 2 family.</text>
</comment>
<gene>
    <name evidence="9" type="ORF">WDU96_01565</name>
</gene>
<evidence type="ECO:0000256" key="4">
    <source>
        <dbReference type="ARBA" id="ARBA00022679"/>
    </source>
</evidence>
<accession>A0ABU8LQY5</accession>
<dbReference type="SUPFAM" id="SSF53448">
    <property type="entry name" value="Nucleotide-diphospho-sugar transferases"/>
    <property type="match status" value="1"/>
</dbReference>
<keyword evidence="5" id="KW-0812">Transmembrane</keyword>
<evidence type="ECO:0000256" key="5">
    <source>
        <dbReference type="SAM" id="Phobius"/>
    </source>
</evidence>
<evidence type="ECO:0000259" key="7">
    <source>
        <dbReference type="Pfam" id="PF00535"/>
    </source>
</evidence>
<comment type="caution">
    <text evidence="9">The sequence shown here is derived from an EMBL/GenBank/DDBJ whole genome shotgun (WGS) entry which is preliminary data.</text>
</comment>
<reference evidence="9 10" key="1">
    <citation type="submission" date="2024-02" db="EMBL/GenBank/DDBJ databases">
        <authorList>
            <person name="Saticioglu I.B."/>
        </authorList>
    </citation>
    <scope>NUCLEOTIDE SEQUENCE [LARGE SCALE GENOMIC DNA]</scope>
    <source>
        <strain evidence="9 10">Mu-86</strain>
    </source>
</reference>
<evidence type="ECO:0000313" key="9">
    <source>
        <dbReference type="EMBL" id="MEJ1154284.1"/>
    </source>
</evidence>
<keyword evidence="3 9" id="KW-0328">Glycosyltransferase</keyword>
<evidence type="ECO:0000256" key="1">
    <source>
        <dbReference type="ARBA" id="ARBA00004776"/>
    </source>
</evidence>
<dbReference type="Gene3D" id="3.40.50.2000">
    <property type="entry name" value="Glycogen Phosphorylase B"/>
    <property type="match status" value="2"/>
</dbReference>
<keyword evidence="5" id="KW-0472">Membrane</keyword>
<dbReference type="InterPro" id="IPR001296">
    <property type="entry name" value="Glyco_trans_1"/>
</dbReference>
<evidence type="ECO:0000256" key="2">
    <source>
        <dbReference type="ARBA" id="ARBA00006739"/>
    </source>
</evidence>
<organism evidence="9 10">
    <name type="scientific">Microbacterium marmarense</name>
    <dbReference type="NCBI Taxonomy" id="3122051"/>
    <lineage>
        <taxon>Bacteria</taxon>
        <taxon>Bacillati</taxon>
        <taxon>Actinomycetota</taxon>
        <taxon>Actinomycetes</taxon>
        <taxon>Micrococcales</taxon>
        <taxon>Microbacteriaceae</taxon>
        <taxon>Microbacterium</taxon>
    </lineage>
</organism>
<dbReference type="EMBL" id="JBBDGL010000001">
    <property type="protein sequence ID" value="MEJ1154284.1"/>
    <property type="molecule type" value="Genomic_DNA"/>
</dbReference>
<evidence type="ECO:0000313" key="10">
    <source>
        <dbReference type="Proteomes" id="UP001368654"/>
    </source>
</evidence>
<dbReference type="PANTHER" id="PTHR43179:SF12">
    <property type="entry name" value="GALACTOFURANOSYLTRANSFERASE GLFT2"/>
    <property type="match status" value="1"/>
</dbReference>
<dbReference type="PANTHER" id="PTHR43179">
    <property type="entry name" value="RHAMNOSYLTRANSFERASE WBBL"/>
    <property type="match status" value="1"/>
</dbReference>
<dbReference type="RefSeq" id="WP_337336724.1">
    <property type="nucleotide sequence ID" value="NZ_JBBDGL010000001.1"/>
</dbReference>
<dbReference type="InterPro" id="IPR027791">
    <property type="entry name" value="Galactosyl_T_C"/>
</dbReference>
<keyword evidence="4 9" id="KW-0808">Transferase</keyword>
<feature type="domain" description="Galactosyltransferase C-terminal" evidence="8">
    <location>
        <begin position="176"/>
        <end position="221"/>
    </location>
</feature>
<dbReference type="SUPFAM" id="SSF53756">
    <property type="entry name" value="UDP-Glycosyltransferase/glycogen phosphorylase"/>
    <property type="match status" value="1"/>
</dbReference>
<evidence type="ECO:0000259" key="8">
    <source>
        <dbReference type="Pfam" id="PF02709"/>
    </source>
</evidence>
<dbReference type="Pfam" id="PF00534">
    <property type="entry name" value="Glycos_transf_1"/>
    <property type="match status" value="1"/>
</dbReference>
<feature type="domain" description="Glycosyltransferase 2-like" evidence="7">
    <location>
        <begin position="8"/>
        <end position="126"/>
    </location>
</feature>
<dbReference type="GO" id="GO:0016757">
    <property type="term" value="F:glycosyltransferase activity"/>
    <property type="evidence" value="ECO:0007669"/>
    <property type="project" value="UniProtKB-KW"/>
</dbReference>
<comment type="pathway">
    <text evidence="1">Cell wall biogenesis; cell wall polysaccharide biosynthesis.</text>
</comment>
<dbReference type="EC" id="2.4.-.-" evidence="9"/>
<evidence type="ECO:0000259" key="6">
    <source>
        <dbReference type="Pfam" id="PF00534"/>
    </source>
</evidence>
<dbReference type="Pfam" id="PF02709">
    <property type="entry name" value="Glyco_transf_7C"/>
    <property type="match status" value="1"/>
</dbReference>
<evidence type="ECO:0000256" key="3">
    <source>
        <dbReference type="ARBA" id="ARBA00022676"/>
    </source>
</evidence>
<dbReference type="Proteomes" id="UP001368654">
    <property type="component" value="Unassembled WGS sequence"/>
</dbReference>
<dbReference type="InterPro" id="IPR001173">
    <property type="entry name" value="Glyco_trans_2-like"/>
</dbReference>
<dbReference type="Pfam" id="PF00535">
    <property type="entry name" value="Glycos_transf_2"/>
    <property type="match status" value="1"/>
</dbReference>
<name>A0ABU8LQY5_9MICO</name>
<feature type="domain" description="Glycosyl transferase family 1" evidence="6">
    <location>
        <begin position="483"/>
        <end position="639"/>
    </location>
</feature>
<protein>
    <submittedName>
        <fullName evidence="9">Glycosyltransferase</fullName>
        <ecNumber evidence="9">2.4.-.-</ecNumber>
    </submittedName>
</protein>
<dbReference type="InterPro" id="IPR029044">
    <property type="entry name" value="Nucleotide-diphossugar_trans"/>
</dbReference>
<dbReference type="CDD" id="cd04186">
    <property type="entry name" value="GT_2_like_c"/>
    <property type="match status" value="1"/>
</dbReference>
<sequence>MSAPRVDVIIVNYNTCERTIECIESVPRGANSAFRVILVDNGSSDGSVERIGAACPDVKIIDVGENIGFARGVNRGVAESDAVYVLLLNPDTTVLSGSLEALVAFAELNPEYGIYGGRTVTEDGSLDPSSCWGAPTLWSLACFATGASTAFKQSAALDPESLGGWARDTVREVPVVTGCLLLVGRADWQRIGGMDERFFLYGEDAEFSARARAAGYRPVIVPEAVIQHDVGGSTGSTGRKMAMVMAGKVTYLWCVWTAPAALAGVLLLQAGAGLRAGLEVATRSAKRTWRDVWANRRAWRKGYPSAERTLFGRQPRLVSRQLRVQAEPAFRTEGANPYNGSLYRSIQVHGAHVRDLQYWRLVTHRTDVVHLHWPELSFLSGSRCSLHIVRLALFYSALAFARLRGTVLVWTVHNVTSHEERSSPHIRRVAQGLLIRNVDGIIALSEQGIDAARQAYPQLVDVPAAVTAHGHYRNEYDFAVRPDEARKSLNLPADGPVIVAIGQLRPYKNIPHLIEVFRSLDSDATLLIAGKPSPIELEQQIREAAGDDPRVVLDLRFVPDEDIPVVLAASDLVVLPYSRIQNSGSAILAASADRPVLVPDLGAMRELQTQLGEEWVQLFDGELTAEDLKAAIEWATTSRQDARPNLAPLEWDVIGEHTLDAYRLFRATRQRNRRRLSQSWRASGTGSVLLSPQ</sequence>
<keyword evidence="5" id="KW-1133">Transmembrane helix</keyword>
<keyword evidence="10" id="KW-1185">Reference proteome</keyword>
<proteinExistence type="inferred from homology"/>
<dbReference type="Gene3D" id="3.90.550.10">
    <property type="entry name" value="Spore Coat Polysaccharide Biosynthesis Protein SpsA, Chain A"/>
    <property type="match status" value="1"/>
</dbReference>